<keyword evidence="2" id="KW-0254">Endocytosis</keyword>
<dbReference type="FunFam" id="2.80.10.50:FF:000032">
    <property type="entry name" value="macrophage mannose receptor 1"/>
    <property type="match status" value="1"/>
</dbReference>
<keyword evidence="4" id="KW-0732">Signal</keyword>
<dbReference type="InterPro" id="IPR016187">
    <property type="entry name" value="CTDL_fold"/>
</dbReference>
<keyword evidence="11" id="KW-0325">Glycoprotein</keyword>
<dbReference type="CDD" id="cd23407">
    <property type="entry name" value="beta-trefoil_Ricin_MRC1"/>
    <property type="match status" value="1"/>
</dbReference>
<dbReference type="SUPFAM" id="SSF56436">
    <property type="entry name" value="C-type lectin-like"/>
    <property type="match status" value="6"/>
</dbReference>
<evidence type="ECO:0000313" key="16">
    <source>
        <dbReference type="EMBL" id="KAG8443229.1"/>
    </source>
</evidence>
<comment type="caution">
    <text evidence="16">The sequence shown here is derived from an EMBL/GenBank/DDBJ whole genome shotgun (WGS) entry which is preliminary data.</text>
</comment>
<keyword evidence="5" id="KW-0677">Repeat</keyword>
<dbReference type="InterPro" id="IPR000562">
    <property type="entry name" value="FN_type2_dom"/>
</dbReference>
<evidence type="ECO:0000259" key="14">
    <source>
        <dbReference type="PROSITE" id="PS50041"/>
    </source>
</evidence>
<dbReference type="GO" id="GO:0006897">
    <property type="term" value="P:endocytosis"/>
    <property type="evidence" value="ECO:0007669"/>
    <property type="project" value="UniProtKB-KW"/>
</dbReference>
<dbReference type="Gene3D" id="2.80.10.50">
    <property type="match status" value="1"/>
</dbReference>
<keyword evidence="7" id="KW-1133">Transmembrane helix</keyword>
<dbReference type="InterPro" id="IPR001304">
    <property type="entry name" value="C-type_lectin-like"/>
</dbReference>
<dbReference type="PRINTS" id="PR00013">
    <property type="entry name" value="FNTYPEII"/>
</dbReference>
<evidence type="ECO:0000259" key="15">
    <source>
        <dbReference type="PROSITE" id="PS51092"/>
    </source>
</evidence>
<proteinExistence type="predicted"/>
<accession>A0A8T2JDF4</accession>
<keyword evidence="3" id="KW-0812">Transmembrane</keyword>
<dbReference type="Gene3D" id="3.10.100.10">
    <property type="entry name" value="Mannose-Binding Protein A, subunit A"/>
    <property type="match status" value="6"/>
</dbReference>
<evidence type="ECO:0000256" key="8">
    <source>
        <dbReference type="ARBA" id="ARBA00023136"/>
    </source>
</evidence>
<feature type="disulfide bond" evidence="13">
    <location>
        <begin position="168"/>
        <end position="195"/>
    </location>
</feature>
<dbReference type="Proteomes" id="UP000812440">
    <property type="component" value="Chromosome 6"/>
</dbReference>
<dbReference type="FunFam" id="3.10.100.10:FF:000023">
    <property type="entry name" value="Macrophage mannose receptor 1"/>
    <property type="match status" value="1"/>
</dbReference>
<reference evidence="16" key="1">
    <citation type="thesis" date="2020" institute="ProQuest LLC" country="789 East Eisenhower Parkway, Ann Arbor, MI, USA">
        <title>Comparative Genomics and Chromosome Evolution.</title>
        <authorList>
            <person name="Mudd A.B."/>
        </authorList>
    </citation>
    <scope>NUCLEOTIDE SEQUENCE</scope>
    <source>
        <strain evidence="16">Female2</strain>
        <tissue evidence="16">Blood</tissue>
    </source>
</reference>
<keyword evidence="9 13" id="KW-1015">Disulfide bond</keyword>
<comment type="subcellular location">
    <subcellularLocation>
        <location evidence="1">Endosome membrane</location>
        <topology evidence="1">Single-pass type I membrane protein</topology>
    </subcellularLocation>
</comment>
<dbReference type="Pfam" id="PF00040">
    <property type="entry name" value="fn2"/>
    <property type="match status" value="1"/>
</dbReference>
<evidence type="ECO:0000256" key="10">
    <source>
        <dbReference type="ARBA" id="ARBA00023170"/>
    </source>
</evidence>
<dbReference type="InterPro" id="IPR050111">
    <property type="entry name" value="C-type_lectin/snaclec_domain"/>
</dbReference>
<dbReference type="GO" id="GO:0010008">
    <property type="term" value="C:endosome membrane"/>
    <property type="evidence" value="ECO:0007669"/>
    <property type="project" value="UniProtKB-SubCell"/>
</dbReference>
<dbReference type="PROSITE" id="PS00023">
    <property type="entry name" value="FN2_1"/>
    <property type="match status" value="1"/>
</dbReference>
<feature type="domain" description="C-type lectin" evidence="14">
    <location>
        <begin position="354"/>
        <end position="471"/>
    </location>
</feature>
<keyword evidence="17" id="KW-1185">Reference proteome</keyword>
<dbReference type="FunFam" id="3.10.100.10:FF:000014">
    <property type="entry name" value="Macrophage mannose receptor 1"/>
    <property type="match status" value="1"/>
</dbReference>
<gene>
    <name evidence="16" type="ORF">GDO86_011872</name>
</gene>
<dbReference type="AlphaFoldDB" id="A0A8T2JDF4"/>
<dbReference type="CDD" id="cd00062">
    <property type="entry name" value="FN2"/>
    <property type="match status" value="1"/>
</dbReference>
<feature type="domain" description="C-type lectin" evidence="14">
    <location>
        <begin position="616"/>
        <end position="740"/>
    </location>
</feature>
<feature type="domain" description="C-type lectin" evidence="14">
    <location>
        <begin position="774"/>
        <end position="885"/>
    </location>
</feature>
<evidence type="ECO:0000256" key="7">
    <source>
        <dbReference type="ARBA" id="ARBA00022989"/>
    </source>
</evidence>
<evidence type="ECO:0000256" key="13">
    <source>
        <dbReference type="PROSITE-ProRule" id="PRU00479"/>
    </source>
</evidence>
<dbReference type="Gene3D" id="2.10.10.10">
    <property type="entry name" value="Fibronectin, type II, collagen-binding"/>
    <property type="match status" value="1"/>
</dbReference>
<feature type="domain" description="C-type lectin" evidence="14">
    <location>
        <begin position="210"/>
        <end position="326"/>
    </location>
</feature>
<dbReference type="GO" id="GO:0005537">
    <property type="term" value="F:D-mannose binding"/>
    <property type="evidence" value="ECO:0007669"/>
    <property type="project" value="UniProtKB-ARBA"/>
</dbReference>
<evidence type="ECO:0000256" key="2">
    <source>
        <dbReference type="ARBA" id="ARBA00022583"/>
    </source>
</evidence>
<feature type="disulfide bond" evidence="13">
    <location>
        <begin position="154"/>
        <end position="180"/>
    </location>
</feature>
<dbReference type="InterPro" id="IPR036943">
    <property type="entry name" value="FN_type2_sf"/>
</dbReference>
<evidence type="ECO:0000256" key="3">
    <source>
        <dbReference type="ARBA" id="ARBA00022692"/>
    </source>
</evidence>
<dbReference type="PANTHER" id="PTHR22803">
    <property type="entry name" value="MANNOSE, PHOSPHOLIPASE, LECTIN RECEPTOR RELATED"/>
    <property type="match status" value="1"/>
</dbReference>
<dbReference type="PROSITE" id="PS50231">
    <property type="entry name" value="RICIN_B_LECTIN"/>
    <property type="match status" value="1"/>
</dbReference>
<evidence type="ECO:0000256" key="11">
    <source>
        <dbReference type="ARBA" id="ARBA00023180"/>
    </source>
</evidence>
<keyword evidence="10" id="KW-0675">Receptor</keyword>
<dbReference type="Pfam" id="PF24562">
    <property type="entry name" value="CysR_MRC2_N"/>
    <property type="match status" value="1"/>
</dbReference>
<evidence type="ECO:0000256" key="1">
    <source>
        <dbReference type="ARBA" id="ARBA00004530"/>
    </source>
</evidence>
<dbReference type="SMART" id="SM00059">
    <property type="entry name" value="FN2"/>
    <property type="match status" value="1"/>
</dbReference>
<evidence type="ECO:0000256" key="12">
    <source>
        <dbReference type="ARBA" id="ARBA00071860"/>
    </source>
</evidence>
<dbReference type="PROSITE" id="PS50041">
    <property type="entry name" value="C_TYPE_LECTIN_2"/>
    <property type="match status" value="5"/>
</dbReference>
<evidence type="ECO:0000313" key="17">
    <source>
        <dbReference type="Proteomes" id="UP000812440"/>
    </source>
</evidence>
<name>A0A8T2JDF4_9PIPI</name>
<dbReference type="EMBL" id="JAACNH010000005">
    <property type="protein sequence ID" value="KAG8443229.1"/>
    <property type="molecule type" value="Genomic_DNA"/>
</dbReference>
<evidence type="ECO:0000256" key="6">
    <source>
        <dbReference type="ARBA" id="ARBA00022753"/>
    </source>
</evidence>
<dbReference type="SMART" id="SM00458">
    <property type="entry name" value="RICIN"/>
    <property type="match status" value="1"/>
</dbReference>
<keyword evidence="6" id="KW-0967">Endosome</keyword>
<sequence length="971" mass="111346">MVSTCVSDPRIFSIYNEDHKVCLQAETLGNVVTAVCKENNDFQKFRWISLHQLINVGLKRCLGASAKKDMAVITLYQCDGTSELQKWECKNDTLFGIQGESLYMNYGKAQNKVILYKGSGTWSRWKVYGTTDDLCTKAYEEVFTLQGNANGQPCVFPFKYDRKWYADCTLEGRSDGKLWCATTSDYSKDKLYGFCPSTSVSDTWWTKDPVTGVDYQINSNAALTWYHARRSCLQQEADLLSVTEIHEQAFLTGLTNTLNTPLWIGLNSLNFNAGWQWSGGNPFRYLNWVPGNPSSEPGINCAALNTGKNGKWENRECSQKLGYICKKGNITSSTFNMPYESDIPISCPAMWLPYSGSCYTVKKEAKIWKEALSACRKEEGDLASFHNVEELSFVNSQFEFEHSGQVWIGLNDLKNDMYFEWSDGTPVTYTLWLRGEPSHLSNKQEDCVALDPKGGYWSDEICEKKYTFICKRKPLPSEPGPTEVIDKGCKKFFLIHVLKTTHFLNRYEQAYLTSLIGLRPEKYFWTGLSDIEERGVYKWANGEKVLFTHWNSDMPGRKQGCVVMRTGNKGGLWDVISCEEKAKFVCKHWAEGVTSPPIPTTTQEPKCPSDWTTTDKISSCFKHFSKTDDEKKSWFEARDFCKAIGGDLPSINSKDEEYLLSKLPQHSWLYNEQTFWIGLHTTDPDEGFEWVDGSPMSYENWEYGEPNNYQGAELCGEAQIRYHLTWNDKDCESLSNWVCELKKGAVLKPEPTNSPTPDFKLTSDGWIINKDTQYFVSTELVTMEKAREFCNKNFGDLVVINDESERKFIWKYIVRNGKESAYFIGLILGLDREFRWMDGSIMSYVAWANHEPNFANNDENCVVMYRNMGYWNDINCGYPNPYICERKNSSINATFAPTPPAQQGGCPWDWLTFGKRCYKIFGNEKDEIVDWETARTSCMRLKGNLATVEDEFVQDFLTYNLKNLNTNVWID</sequence>
<dbReference type="CDD" id="cd00037">
    <property type="entry name" value="CLECT"/>
    <property type="match status" value="6"/>
</dbReference>
<dbReference type="FunFam" id="3.10.100.10:FF:000027">
    <property type="entry name" value="Mannose receptor, C type 1"/>
    <property type="match status" value="1"/>
</dbReference>
<evidence type="ECO:0000256" key="9">
    <source>
        <dbReference type="ARBA" id="ARBA00023157"/>
    </source>
</evidence>
<feature type="domain" description="Fibronectin type-II" evidence="15">
    <location>
        <begin position="149"/>
        <end position="197"/>
    </location>
</feature>
<dbReference type="SMART" id="SM00034">
    <property type="entry name" value="CLECT"/>
    <property type="match status" value="5"/>
</dbReference>
<organism evidence="16 17">
    <name type="scientific">Hymenochirus boettgeri</name>
    <name type="common">Congo dwarf clawed frog</name>
    <dbReference type="NCBI Taxonomy" id="247094"/>
    <lineage>
        <taxon>Eukaryota</taxon>
        <taxon>Metazoa</taxon>
        <taxon>Chordata</taxon>
        <taxon>Craniata</taxon>
        <taxon>Vertebrata</taxon>
        <taxon>Euteleostomi</taxon>
        <taxon>Amphibia</taxon>
        <taxon>Batrachia</taxon>
        <taxon>Anura</taxon>
        <taxon>Pipoidea</taxon>
        <taxon>Pipidae</taxon>
        <taxon>Pipinae</taxon>
        <taxon>Hymenochirus</taxon>
    </lineage>
</organism>
<dbReference type="PROSITE" id="PS51092">
    <property type="entry name" value="FN2_2"/>
    <property type="match status" value="1"/>
</dbReference>
<dbReference type="InterPro" id="IPR000772">
    <property type="entry name" value="Ricin_B_lectin"/>
</dbReference>
<dbReference type="FunFam" id="2.10.10.10:FF:000001">
    <property type="entry name" value="Fibronectin 1a isoform 1"/>
    <property type="match status" value="1"/>
</dbReference>
<protein>
    <recommendedName>
        <fullName evidence="12">Macrophage mannose receptor 1</fullName>
    </recommendedName>
</protein>
<feature type="domain" description="C-type lectin" evidence="14">
    <location>
        <begin position="489"/>
        <end position="587"/>
    </location>
</feature>
<keyword evidence="8" id="KW-0472">Membrane</keyword>
<dbReference type="Pfam" id="PF00059">
    <property type="entry name" value="Lectin_C"/>
    <property type="match status" value="5"/>
</dbReference>
<dbReference type="InterPro" id="IPR035992">
    <property type="entry name" value="Ricin_B-like_lectins"/>
</dbReference>
<evidence type="ECO:0000256" key="5">
    <source>
        <dbReference type="ARBA" id="ARBA00022737"/>
    </source>
</evidence>
<dbReference type="SUPFAM" id="SSF57440">
    <property type="entry name" value="Kringle-like"/>
    <property type="match status" value="1"/>
</dbReference>
<dbReference type="InterPro" id="IPR013806">
    <property type="entry name" value="Kringle-like"/>
</dbReference>
<evidence type="ECO:0000256" key="4">
    <source>
        <dbReference type="ARBA" id="ARBA00022729"/>
    </source>
</evidence>
<dbReference type="InterPro" id="IPR016186">
    <property type="entry name" value="C-type_lectin-like/link_sf"/>
</dbReference>
<dbReference type="OrthoDB" id="6356110at2759"/>
<dbReference type="SUPFAM" id="SSF50370">
    <property type="entry name" value="Ricin B-like lectins"/>
    <property type="match status" value="1"/>
</dbReference>
<dbReference type="PROSITE" id="PS00615">
    <property type="entry name" value="C_TYPE_LECTIN_1"/>
    <property type="match status" value="3"/>
</dbReference>
<dbReference type="InterPro" id="IPR018378">
    <property type="entry name" value="C-type_lectin_CS"/>
</dbReference>